<feature type="compositionally biased region" description="Basic and acidic residues" evidence="1">
    <location>
        <begin position="178"/>
        <end position="189"/>
    </location>
</feature>
<feature type="compositionally biased region" description="Low complexity" evidence="1">
    <location>
        <begin position="136"/>
        <end position="152"/>
    </location>
</feature>
<organism evidence="2 3">
    <name type="scientific">Marchantia polymorpha</name>
    <name type="common">Common liverwort</name>
    <name type="synonym">Marchantia aquatica</name>
    <dbReference type="NCBI Taxonomy" id="3197"/>
    <lineage>
        <taxon>Eukaryota</taxon>
        <taxon>Viridiplantae</taxon>
        <taxon>Streptophyta</taxon>
        <taxon>Embryophyta</taxon>
        <taxon>Marchantiophyta</taxon>
        <taxon>Marchantiopsida</taxon>
        <taxon>Marchantiidae</taxon>
        <taxon>Marchantiales</taxon>
        <taxon>Marchantiaceae</taxon>
        <taxon>Marchantia</taxon>
    </lineage>
</organism>
<evidence type="ECO:0000313" key="2">
    <source>
        <dbReference type="EMBL" id="PTQ31707.1"/>
    </source>
</evidence>
<dbReference type="EMBL" id="KZ772780">
    <property type="protein sequence ID" value="PTQ31707.1"/>
    <property type="molecule type" value="Genomic_DNA"/>
</dbReference>
<keyword evidence="3" id="KW-1185">Reference proteome</keyword>
<dbReference type="Proteomes" id="UP000244005">
    <property type="component" value="Unassembled WGS sequence"/>
</dbReference>
<accession>A0A2R6WCY5</accession>
<dbReference type="AlphaFoldDB" id="A0A2R6WCY5"/>
<proteinExistence type="predicted"/>
<name>A0A2R6WCY5_MARPO</name>
<gene>
    <name evidence="2" type="ORF">MARPO_0108s0052</name>
</gene>
<reference evidence="3" key="1">
    <citation type="journal article" date="2017" name="Cell">
        <title>Insights into land plant evolution garnered from the Marchantia polymorpha genome.</title>
        <authorList>
            <person name="Bowman J.L."/>
            <person name="Kohchi T."/>
            <person name="Yamato K.T."/>
            <person name="Jenkins J."/>
            <person name="Shu S."/>
            <person name="Ishizaki K."/>
            <person name="Yamaoka S."/>
            <person name="Nishihama R."/>
            <person name="Nakamura Y."/>
            <person name="Berger F."/>
            <person name="Adam C."/>
            <person name="Aki S.S."/>
            <person name="Althoff F."/>
            <person name="Araki T."/>
            <person name="Arteaga-Vazquez M.A."/>
            <person name="Balasubrmanian S."/>
            <person name="Barry K."/>
            <person name="Bauer D."/>
            <person name="Boehm C.R."/>
            <person name="Briginshaw L."/>
            <person name="Caballero-Perez J."/>
            <person name="Catarino B."/>
            <person name="Chen F."/>
            <person name="Chiyoda S."/>
            <person name="Chovatia M."/>
            <person name="Davies K.M."/>
            <person name="Delmans M."/>
            <person name="Demura T."/>
            <person name="Dierschke T."/>
            <person name="Dolan L."/>
            <person name="Dorantes-Acosta A.E."/>
            <person name="Eklund D.M."/>
            <person name="Florent S.N."/>
            <person name="Flores-Sandoval E."/>
            <person name="Fujiyama A."/>
            <person name="Fukuzawa H."/>
            <person name="Galik B."/>
            <person name="Grimanelli D."/>
            <person name="Grimwood J."/>
            <person name="Grossniklaus U."/>
            <person name="Hamada T."/>
            <person name="Haseloff J."/>
            <person name="Hetherington A.J."/>
            <person name="Higo A."/>
            <person name="Hirakawa Y."/>
            <person name="Hundley H.N."/>
            <person name="Ikeda Y."/>
            <person name="Inoue K."/>
            <person name="Inoue S.I."/>
            <person name="Ishida S."/>
            <person name="Jia Q."/>
            <person name="Kakita M."/>
            <person name="Kanazawa T."/>
            <person name="Kawai Y."/>
            <person name="Kawashima T."/>
            <person name="Kennedy M."/>
            <person name="Kinose K."/>
            <person name="Kinoshita T."/>
            <person name="Kohara Y."/>
            <person name="Koide E."/>
            <person name="Komatsu K."/>
            <person name="Kopischke S."/>
            <person name="Kubo M."/>
            <person name="Kyozuka J."/>
            <person name="Lagercrantz U."/>
            <person name="Lin S.S."/>
            <person name="Lindquist E."/>
            <person name="Lipzen A.M."/>
            <person name="Lu C.W."/>
            <person name="De Luna E."/>
            <person name="Martienssen R.A."/>
            <person name="Minamino N."/>
            <person name="Mizutani M."/>
            <person name="Mizutani M."/>
            <person name="Mochizuki N."/>
            <person name="Monte I."/>
            <person name="Mosher R."/>
            <person name="Nagasaki H."/>
            <person name="Nakagami H."/>
            <person name="Naramoto S."/>
            <person name="Nishitani K."/>
            <person name="Ohtani M."/>
            <person name="Okamoto T."/>
            <person name="Okumura M."/>
            <person name="Phillips J."/>
            <person name="Pollak B."/>
            <person name="Reinders A."/>
            <person name="Rovekamp M."/>
            <person name="Sano R."/>
            <person name="Sawa S."/>
            <person name="Schmid M.W."/>
            <person name="Shirakawa M."/>
            <person name="Solano R."/>
            <person name="Spunde A."/>
            <person name="Suetsugu N."/>
            <person name="Sugano S."/>
            <person name="Sugiyama A."/>
            <person name="Sun R."/>
            <person name="Suzuki Y."/>
            <person name="Takenaka M."/>
            <person name="Takezawa D."/>
            <person name="Tomogane H."/>
            <person name="Tsuzuki M."/>
            <person name="Ueda T."/>
            <person name="Umeda M."/>
            <person name="Ward J.M."/>
            <person name="Watanabe Y."/>
            <person name="Yazaki K."/>
            <person name="Yokoyama R."/>
            <person name="Yoshitake Y."/>
            <person name="Yotsui I."/>
            <person name="Zachgo S."/>
            <person name="Schmutz J."/>
        </authorList>
    </citation>
    <scope>NUCLEOTIDE SEQUENCE [LARGE SCALE GENOMIC DNA]</scope>
    <source>
        <strain evidence="3">Tak-1</strain>
    </source>
</reference>
<sequence length="307" mass="32533">MPLLRRDTLRAITHCDPLLASSPRRRLQPRSELRALGGRSKCRASAVVLPGVKKPSQPPALEESHNFTPPPCSSISPACLPPVRASASASRKGPQVSLLKKVLGQPLTEPPSLPRSRWGSLAVPLPVPLYCPCPQASQAPSQAQSSPRPSSRNAVPQRGRQPSACILSLPGLGLGLGRGEHASPDDVARTELPSSSRSAAPADNFLLLAVWRFVGVGGGGRQWPLAETKLRDVSEVRRVCDVPKALPASGFASLGNISLACTELGNRPHTQSVIGPTSGLDSLPAFIESNCLHRSGHFEDSFPRAEN</sequence>
<feature type="region of interest" description="Disordered" evidence="1">
    <location>
        <begin position="136"/>
        <end position="160"/>
    </location>
</feature>
<protein>
    <submittedName>
        <fullName evidence="2">Uncharacterized protein</fullName>
    </submittedName>
</protein>
<evidence type="ECO:0000256" key="1">
    <source>
        <dbReference type="SAM" id="MobiDB-lite"/>
    </source>
</evidence>
<evidence type="ECO:0000313" key="3">
    <source>
        <dbReference type="Proteomes" id="UP000244005"/>
    </source>
</evidence>
<feature type="region of interest" description="Disordered" evidence="1">
    <location>
        <begin position="47"/>
        <end position="70"/>
    </location>
</feature>
<feature type="region of interest" description="Disordered" evidence="1">
    <location>
        <begin position="177"/>
        <end position="198"/>
    </location>
</feature>